<dbReference type="PIRSF" id="PIRSF037181">
    <property type="entry name" value="DGC"/>
    <property type="match status" value="1"/>
</dbReference>
<dbReference type="InterPro" id="IPR014958">
    <property type="entry name" value="DGC"/>
</dbReference>
<protein>
    <submittedName>
        <fullName evidence="1">Zinc-binding protein</fullName>
    </submittedName>
</protein>
<name>A0A7X7LXF5_9RHOO</name>
<accession>A0A7X7LXF5</accession>
<dbReference type="AlphaFoldDB" id="A0A7X7LXF5"/>
<dbReference type="Proteomes" id="UP000536534">
    <property type="component" value="Unassembled WGS sequence"/>
</dbReference>
<evidence type="ECO:0000313" key="2">
    <source>
        <dbReference type="Proteomes" id="UP000536534"/>
    </source>
</evidence>
<dbReference type="Pfam" id="PF08859">
    <property type="entry name" value="DGC"/>
    <property type="match status" value="1"/>
</dbReference>
<dbReference type="OrthoDB" id="2111735at2"/>
<proteinExistence type="predicted"/>
<reference evidence="1 2" key="1">
    <citation type="journal article" date="2020" name="Biotechnol. Biofuels">
        <title>New insights from the biogas microbiome by comprehensive genome-resolved metagenomics of nearly 1600 species originating from multiple anaerobic digesters.</title>
        <authorList>
            <person name="Campanaro S."/>
            <person name="Treu L."/>
            <person name="Rodriguez-R L.M."/>
            <person name="Kovalovszki A."/>
            <person name="Ziels R.M."/>
            <person name="Maus I."/>
            <person name="Zhu X."/>
            <person name="Kougias P.G."/>
            <person name="Basile A."/>
            <person name="Luo G."/>
            <person name="Schluter A."/>
            <person name="Konstantinidis K.T."/>
            <person name="Angelidaki I."/>
        </authorList>
    </citation>
    <scope>NUCLEOTIDE SEQUENCE [LARGE SCALE GENOMIC DNA]</scope>
    <source>
        <strain evidence="1">AS06rmzACSIP_256</strain>
    </source>
</reference>
<dbReference type="EMBL" id="JAAYYV010000251">
    <property type="protein sequence ID" value="NLF54651.1"/>
    <property type="molecule type" value="Genomic_DNA"/>
</dbReference>
<sequence>MSARNPKLPLVYSCSGCSSAAQMANHVALRLDRSGEAEMSCIAGVGGNVPHLVKIARSGRPILAIDGCALECTRSSLAERGVSPSRHMLLNEQGVKKRYHADFDPDEADAALAQARAIVRSLRVDS</sequence>
<comment type="caution">
    <text evidence="1">The sequence shown here is derived from an EMBL/GenBank/DDBJ whole genome shotgun (WGS) entry which is preliminary data.</text>
</comment>
<gene>
    <name evidence="1" type="ORF">GX576_09720</name>
</gene>
<organism evidence="1 2">
    <name type="scientific">Thauera phenolivorans</name>
    <dbReference type="NCBI Taxonomy" id="1792543"/>
    <lineage>
        <taxon>Bacteria</taxon>
        <taxon>Pseudomonadati</taxon>
        <taxon>Pseudomonadota</taxon>
        <taxon>Betaproteobacteria</taxon>
        <taxon>Rhodocyclales</taxon>
        <taxon>Zoogloeaceae</taxon>
        <taxon>Thauera</taxon>
    </lineage>
</organism>
<dbReference type="RefSeq" id="WP_068809246.1">
    <property type="nucleotide sequence ID" value="NZ_MBFM01000005.1"/>
</dbReference>
<evidence type="ECO:0000313" key="1">
    <source>
        <dbReference type="EMBL" id="NLF54651.1"/>
    </source>
</evidence>